<dbReference type="GO" id="GO:0004519">
    <property type="term" value="F:endonuclease activity"/>
    <property type="evidence" value="ECO:0007669"/>
    <property type="project" value="InterPro"/>
</dbReference>
<dbReference type="AlphaFoldDB" id="A0A819XS26"/>
<evidence type="ECO:0000313" key="2">
    <source>
        <dbReference type="EMBL" id="CAF4145188.1"/>
    </source>
</evidence>
<comment type="caution">
    <text evidence="2">The sequence shown here is derived from an EMBL/GenBank/DDBJ whole genome shotgun (WGS) entry which is preliminary data.</text>
</comment>
<proteinExistence type="predicted"/>
<dbReference type="Proteomes" id="UP000663881">
    <property type="component" value="Unassembled WGS sequence"/>
</dbReference>
<dbReference type="SUPFAM" id="SSF54060">
    <property type="entry name" value="His-Me finger endonucleases"/>
    <property type="match status" value="1"/>
</dbReference>
<evidence type="ECO:0000259" key="1">
    <source>
        <dbReference type="Pfam" id="PF05551"/>
    </source>
</evidence>
<organism evidence="2 3">
    <name type="scientific">Adineta steineri</name>
    <dbReference type="NCBI Taxonomy" id="433720"/>
    <lineage>
        <taxon>Eukaryota</taxon>
        <taxon>Metazoa</taxon>
        <taxon>Spiralia</taxon>
        <taxon>Gnathifera</taxon>
        <taxon>Rotifera</taxon>
        <taxon>Eurotatoria</taxon>
        <taxon>Bdelloidea</taxon>
        <taxon>Adinetida</taxon>
        <taxon>Adinetidae</taxon>
        <taxon>Adineta</taxon>
    </lineage>
</organism>
<dbReference type="EMBL" id="CAJOAY010006587">
    <property type="protein sequence ID" value="CAF4145188.1"/>
    <property type="molecule type" value="Genomic_DNA"/>
</dbReference>
<sequence length="119" mass="13701">MDAMLWFTKDKKPMESSIFSHHIVLRSKLDKLPLLSTKKTGYRASHLCDTTGCLSESHIIVETEEQNDSRRFCQGIFLHIYQHSNGKKKSFKSSQANMELIINQQKPIYSNTVVARSKL</sequence>
<dbReference type="InterPro" id="IPR044930">
    <property type="entry name" value="Homing_endonuclease_His-Me"/>
</dbReference>
<dbReference type="InterPro" id="IPR044925">
    <property type="entry name" value="His-Me_finger_sf"/>
</dbReference>
<name>A0A819XS26_9BILA</name>
<feature type="domain" description="Zinc-binding loop region of homing endonuclease" evidence="1">
    <location>
        <begin position="14"/>
        <end position="79"/>
    </location>
</feature>
<accession>A0A819XS26</accession>
<dbReference type="Pfam" id="PF05551">
    <property type="entry name" value="zf-His_Me_endon"/>
    <property type="match status" value="1"/>
</dbReference>
<gene>
    <name evidence="2" type="ORF">OKA104_LOCUS37948</name>
</gene>
<dbReference type="Gene3D" id="3.90.75.10">
    <property type="entry name" value="Homing Intron 3 (I-ppo) Encoded Endonuclease, Chain A"/>
    <property type="match status" value="1"/>
</dbReference>
<reference evidence="2" key="1">
    <citation type="submission" date="2021-02" db="EMBL/GenBank/DDBJ databases">
        <authorList>
            <person name="Nowell W R."/>
        </authorList>
    </citation>
    <scope>NUCLEOTIDE SEQUENCE</scope>
</reference>
<evidence type="ECO:0000313" key="3">
    <source>
        <dbReference type="Proteomes" id="UP000663881"/>
    </source>
</evidence>
<protein>
    <recommendedName>
        <fullName evidence="1">Zinc-binding loop region of homing endonuclease domain-containing protein</fullName>
    </recommendedName>
</protein>
<dbReference type="InterPro" id="IPR008704">
    <property type="entry name" value="Endonuclease_Zinc-binding_loop"/>
</dbReference>